<evidence type="ECO:0000256" key="5">
    <source>
        <dbReference type="ARBA" id="ARBA00022679"/>
    </source>
</evidence>
<feature type="binding site" evidence="11">
    <location>
        <position position="6"/>
    </location>
    <ligand>
        <name>Mg(2+)</name>
        <dbReference type="ChEBI" id="CHEBI:18420"/>
    </ligand>
</feature>
<feature type="binding site" evidence="11">
    <location>
        <position position="24"/>
    </location>
    <ligand>
        <name>substrate</name>
    </ligand>
</feature>
<dbReference type="GO" id="GO:0005524">
    <property type="term" value="F:ATP binding"/>
    <property type="evidence" value="ECO:0007669"/>
    <property type="project" value="UniProtKB-UniRule"/>
</dbReference>
<comment type="cofactor">
    <cofactor evidence="11">
        <name>Mg(2+)</name>
        <dbReference type="ChEBI" id="CHEBI:18420"/>
    </cofactor>
    <text evidence="11">Binds 1 Mg(2+) ion per subunit.</text>
</comment>
<dbReference type="PANTHER" id="PTHR21087:SF16">
    <property type="entry name" value="SHIKIMATE KINASE 1, CHLOROPLASTIC"/>
    <property type="match status" value="1"/>
</dbReference>
<evidence type="ECO:0000256" key="8">
    <source>
        <dbReference type="ARBA" id="ARBA00022840"/>
    </source>
</evidence>
<name>A0A2U2APE7_9GAMM</name>
<dbReference type="InterPro" id="IPR000623">
    <property type="entry name" value="Shikimate_kinase/TSH1"/>
</dbReference>
<organism evidence="12 13">
    <name type="scientific">Ignatzschineria indica</name>
    <dbReference type="NCBI Taxonomy" id="472583"/>
    <lineage>
        <taxon>Bacteria</taxon>
        <taxon>Pseudomonadati</taxon>
        <taxon>Pseudomonadota</taxon>
        <taxon>Gammaproteobacteria</taxon>
        <taxon>Cardiobacteriales</taxon>
        <taxon>Ignatzschineriaceae</taxon>
        <taxon>Ignatzschineria</taxon>
    </lineage>
</organism>
<keyword evidence="7 11" id="KW-0418">Kinase</keyword>
<evidence type="ECO:0000256" key="11">
    <source>
        <dbReference type="HAMAP-Rule" id="MF_00109"/>
    </source>
</evidence>
<dbReference type="GO" id="GO:0005829">
    <property type="term" value="C:cytosol"/>
    <property type="evidence" value="ECO:0007669"/>
    <property type="project" value="TreeGrafter"/>
</dbReference>
<dbReference type="GO" id="GO:0004765">
    <property type="term" value="F:shikimate kinase activity"/>
    <property type="evidence" value="ECO:0007669"/>
    <property type="project" value="UniProtKB-UniRule"/>
</dbReference>
<dbReference type="GO" id="GO:0009423">
    <property type="term" value="P:chorismate biosynthetic process"/>
    <property type="evidence" value="ECO:0007669"/>
    <property type="project" value="UniProtKB-UniRule"/>
</dbReference>
<accession>A0A2U2APE7</accession>
<feature type="binding site" evidence="11">
    <location>
        <position position="108"/>
    </location>
    <ligand>
        <name>ATP</name>
        <dbReference type="ChEBI" id="CHEBI:30616"/>
    </ligand>
</feature>
<feature type="binding site" evidence="11">
    <location>
        <position position="127"/>
    </location>
    <ligand>
        <name>substrate</name>
    </ligand>
</feature>
<dbReference type="InterPro" id="IPR023000">
    <property type="entry name" value="Shikimate_kinase_CS"/>
</dbReference>
<keyword evidence="11" id="KW-0460">Magnesium</keyword>
<comment type="catalytic activity">
    <reaction evidence="10 11">
        <text>shikimate + ATP = 3-phosphoshikimate + ADP + H(+)</text>
        <dbReference type="Rhea" id="RHEA:13121"/>
        <dbReference type="ChEBI" id="CHEBI:15378"/>
        <dbReference type="ChEBI" id="CHEBI:30616"/>
        <dbReference type="ChEBI" id="CHEBI:36208"/>
        <dbReference type="ChEBI" id="CHEBI:145989"/>
        <dbReference type="ChEBI" id="CHEBI:456216"/>
        <dbReference type="EC" id="2.7.1.71"/>
    </reaction>
</comment>
<comment type="subcellular location">
    <subcellularLocation>
        <location evidence="11">Cytoplasm</location>
    </subcellularLocation>
</comment>
<dbReference type="UniPathway" id="UPA00053">
    <property type="reaction ID" value="UER00088"/>
</dbReference>
<dbReference type="SUPFAM" id="SSF52540">
    <property type="entry name" value="P-loop containing nucleoside triphosphate hydrolases"/>
    <property type="match status" value="1"/>
</dbReference>
<comment type="pathway">
    <text evidence="1 11">Metabolic intermediate biosynthesis; chorismate biosynthesis; chorismate from D-erythrose 4-phosphate and phosphoenolpyruvate: step 5/7.</text>
</comment>
<keyword evidence="5 11" id="KW-0808">Transferase</keyword>
<feature type="binding site" evidence="11">
    <location>
        <position position="70"/>
    </location>
    <ligand>
        <name>substrate</name>
    </ligand>
</feature>
<dbReference type="GO" id="GO:0008652">
    <property type="term" value="P:amino acid biosynthetic process"/>
    <property type="evidence" value="ECO:0007669"/>
    <property type="project" value="UniProtKB-KW"/>
</dbReference>
<dbReference type="EC" id="2.7.1.71" evidence="3 11"/>
<evidence type="ECO:0000256" key="2">
    <source>
        <dbReference type="ARBA" id="ARBA00006997"/>
    </source>
</evidence>
<dbReference type="CDD" id="cd00464">
    <property type="entry name" value="SK"/>
    <property type="match status" value="1"/>
</dbReference>
<keyword evidence="11" id="KW-0963">Cytoplasm</keyword>
<proteinExistence type="inferred from homology"/>
<evidence type="ECO:0000256" key="6">
    <source>
        <dbReference type="ARBA" id="ARBA00022741"/>
    </source>
</evidence>
<dbReference type="PANTHER" id="PTHR21087">
    <property type="entry name" value="SHIKIMATE KINASE"/>
    <property type="match status" value="1"/>
</dbReference>
<comment type="caution">
    <text evidence="12">The sequence shown here is derived from an EMBL/GenBank/DDBJ whole genome shotgun (WGS) entry which is preliminary data.</text>
</comment>
<evidence type="ECO:0000313" key="13">
    <source>
        <dbReference type="Proteomes" id="UP000244948"/>
    </source>
</evidence>
<evidence type="ECO:0000256" key="10">
    <source>
        <dbReference type="ARBA" id="ARBA00048567"/>
    </source>
</evidence>
<dbReference type="GO" id="GO:0009073">
    <property type="term" value="P:aromatic amino acid family biosynthetic process"/>
    <property type="evidence" value="ECO:0007669"/>
    <property type="project" value="UniProtKB-KW"/>
</dbReference>
<comment type="subunit">
    <text evidence="11">Monomer.</text>
</comment>
<keyword evidence="9 11" id="KW-0057">Aromatic amino acid biosynthesis</keyword>
<evidence type="ECO:0000256" key="4">
    <source>
        <dbReference type="ARBA" id="ARBA00022605"/>
    </source>
</evidence>
<comment type="function">
    <text evidence="11">Catalyzes the specific phosphorylation of the 3-hydroxyl group of shikimic acid using ATP as a cosubstrate.</text>
</comment>
<evidence type="ECO:0000256" key="3">
    <source>
        <dbReference type="ARBA" id="ARBA00012154"/>
    </source>
</evidence>
<keyword evidence="11" id="KW-0479">Metal-binding</keyword>
<dbReference type="GO" id="GO:0000287">
    <property type="term" value="F:magnesium ion binding"/>
    <property type="evidence" value="ECO:0007669"/>
    <property type="project" value="UniProtKB-UniRule"/>
</dbReference>
<feature type="binding site" evidence="11">
    <location>
        <position position="48"/>
    </location>
    <ligand>
        <name>substrate</name>
    </ligand>
</feature>
<dbReference type="Gene3D" id="3.40.50.300">
    <property type="entry name" value="P-loop containing nucleotide triphosphate hydrolases"/>
    <property type="match status" value="1"/>
</dbReference>
<gene>
    <name evidence="11" type="primary">aroK</name>
    <name evidence="12" type="ORF">DC082_00390</name>
</gene>
<dbReference type="AlphaFoldDB" id="A0A2U2APE7"/>
<dbReference type="PROSITE" id="PS01128">
    <property type="entry name" value="SHIKIMATE_KINASE"/>
    <property type="match status" value="1"/>
</dbReference>
<dbReference type="Proteomes" id="UP000244948">
    <property type="component" value="Unassembled WGS sequence"/>
</dbReference>
<dbReference type="InterPro" id="IPR027417">
    <property type="entry name" value="P-loop_NTPase"/>
</dbReference>
<feature type="binding site" evidence="11">
    <location>
        <begin position="2"/>
        <end position="7"/>
    </location>
    <ligand>
        <name>ATP</name>
        <dbReference type="ChEBI" id="CHEBI:30616"/>
    </ligand>
</feature>
<sequence>MGAGKSTVGRLLAEALNLTFFDSDHYIEEITGVTIPYIFELEGESGFREREKRAIEALTAKEGIILSTGGGAILAEENRRQLSDNGIVIYLNVSPEVQYERVRFDNQRPLLQQDDPQAVLEALYLIRDPLYREVAAYTAFSDNIPPKVVVSGIIESIVQNRSPLPEWLIGSDNR</sequence>
<dbReference type="InterPro" id="IPR031322">
    <property type="entry name" value="Shikimate/glucono_kinase"/>
</dbReference>
<evidence type="ECO:0000256" key="9">
    <source>
        <dbReference type="ARBA" id="ARBA00023141"/>
    </source>
</evidence>
<comment type="caution">
    <text evidence="11">Lacks conserved residue(s) required for the propagation of feature annotation.</text>
</comment>
<evidence type="ECO:0000313" key="12">
    <source>
        <dbReference type="EMBL" id="PWD85079.1"/>
    </source>
</evidence>
<keyword evidence="8 11" id="KW-0067">ATP-binding</keyword>
<evidence type="ECO:0000256" key="7">
    <source>
        <dbReference type="ARBA" id="ARBA00022777"/>
    </source>
</evidence>
<dbReference type="EMBL" id="QEWR01000002">
    <property type="protein sequence ID" value="PWD85079.1"/>
    <property type="molecule type" value="Genomic_DNA"/>
</dbReference>
<dbReference type="PRINTS" id="PR01100">
    <property type="entry name" value="SHIKIMTKNASE"/>
</dbReference>
<dbReference type="Pfam" id="PF01202">
    <property type="entry name" value="SKI"/>
    <property type="match status" value="1"/>
</dbReference>
<keyword evidence="6 11" id="KW-0547">Nucleotide-binding</keyword>
<protein>
    <recommendedName>
        <fullName evidence="3 11">Shikimate kinase</fullName>
        <shortName evidence="11">SK</shortName>
        <ecNumber evidence="3 11">2.7.1.71</ecNumber>
    </recommendedName>
</protein>
<keyword evidence="13" id="KW-1185">Reference proteome</keyword>
<dbReference type="HAMAP" id="MF_00109">
    <property type="entry name" value="Shikimate_kinase"/>
    <property type="match status" value="1"/>
</dbReference>
<evidence type="ECO:0000256" key="1">
    <source>
        <dbReference type="ARBA" id="ARBA00004842"/>
    </source>
</evidence>
<comment type="similarity">
    <text evidence="2 11">Belongs to the shikimate kinase family.</text>
</comment>
<keyword evidence="4 11" id="KW-0028">Amino-acid biosynthesis</keyword>
<reference evidence="12 13" key="1">
    <citation type="journal article" date="2018" name="Genome Announc.">
        <title>Ignatzschineria cameli sp. nov., isolated from necrotic foot tissue of dromedaries (Camelus dromedarius) and associated maggots (Wohlfahrtia species) in Dubai.</title>
        <authorList>
            <person name="Tsang C.C."/>
            <person name="Tang J.Y."/>
            <person name="Fong J.Y."/>
            <person name="Kinne J."/>
            <person name="Lee H.H."/>
            <person name="Joseph M."/>
            <person name="Jose S."/>
            <person name="Schuster R.K."/>
            <person name="Tang Y."/>
            <person name="Sivakumar S."/>
            <person name="Chen J.H."/>
            <person name="Teng J.L."/>
            <person name="Lau S.K."/>
            <person name="Wernery U."/>
            <person name="Woo P.C."/>
        </authorList>
    </citation>
    <scope>NUCLEOTIDE SEQUENCE [LARGE SCALE GENOMIC DNA]</scope>
    <source>
        <strain evidence="12 13">KCTC 22643</strain>
    </source>
</reference>